<proteinExistence type="predicted"/>
<reference evidence="1 2" key="1">
    <citation type="submission" date="2023-11" db="EMBL/GenBank/DDBJ databases">
        <authorList>
            <person name="Bao R."/>
        </authorList>
    </citation>
    <scope>NUCLEOTIDE SEQUENCE [LARGE SCALE GENOMIC DNA]</scope>
    <source>
        <strain evidence="1 2">PJ23</strain>
    </source>
</reference>
<name>A0ABU4RQB3_9HYPH</name>
<dbReference type="EMBL" id="JAXAFJ010000008">
    <property type="protein sequence ID" value="MDX6807035.1"/>
    <property type="molecule type" value="Genomic_DNA"/>
</dbReference>
<dbReference type="RefSeq" id="WP_319845158.1">
    <property type="nucleotide sequence ID" value="NZ_JAXAFJ010000008.1"/>
</dbReference>
<sequence>MSDVYMIEVDERSVGLVARDAESGFFRFHAALEAVFGMEGREFTTPDQARREARQILGLKPRNALQDLDCAA</sequence>
<comment type="caution">
    <text evidence="1">The sequence shown here is derived from an EMBL/GenBank/DDBJ whole genome shotgun (WGS) entry which is preliminary data.</text>
</comment>
<protein>
    <submittedName>
        <fullName evidence="1">Uncharacterized protein</fullName>
    </submittedName>
</protein>
<dbReference type="Proteomes" id="UP001274321">
    <property type="component" value="Unassembled WGS sequence"/>
</dbReference>
<accession>A0ABU4RQB3</accession>
<gene>
    <name evidence="1" type="ORF">SCD90_13265</name>
</gene>
<evidence type="ECO:0000313" key="2">
    <source>
        <dbReference type="Proteomes" id="UP001274321"/>
    </source>
</evidence>
<organism evidence="1 2">
    <name type="scientific">Terrihabitans rhizophilus</name>
    <dbReference type="NCBI Taxonomy" id="3092662"/>
    <lineage>
        <taxon>Bacteria</taxon>
        <taxon>Pseudomonadati</taxon>
        <taxon>Pseudomonadota</taxon>
        <taxon>Alphaproteobacteria</taxon>
        <taxon>Hyphomicrobiales</taxon>
        <taxon>Terrihabitans</taxon>
    </lineage>
</organism>
<keyword evidence="2" id="KW-1185">Reference proteome</keyword>
<evidence type="ECO:0000313" key="1">
    <source>
        <dbReference type="EMBL" id="MDX6807035.1"/>
    </source>
</evidence>